<evidence type="ECO:0000313" key="11">
    <source>
        <dbReference type="EMBL" id="KAF4123372.1"/>
    </source>
</evidence>
<comment type="caution">
    <text evidence="11">The sequence shown here is derived from an EMBL/GenBank/DDBJ whole genome shotgun (WGS) entry which is preliminary data.</text>
</comment>
<dbReference type="InterPro" id="IPR006001">
    <property type="entry name" value="Therm_gnt_kin"/>
</dbReference>
<dbReference type="InterPro" id="IPR027417">
    <property type="entry name" value="P-loop_NTPase"/>
</dbReference>
<evidence type="ECO:0000256" key="2">
    <source>
        <dbReference type="ARBA" id="ARBA00008420"/>
    </source>
</evidence>
<dbReference type="Gene3D" id="3.40.50.300">
    <property type="entry name" value="P-loop containing nucleotide triphosphate hydrolases"/>
    <property type="match status" value="1"/>
</dbReference>
<dbReference type="GO" id="GO:0046316">
    <property type="term" value="F:gluconokinase activity"/>
    <property type="evidence" value="ECO:0007669"/>
    <property type="project" value="UniProtKB-EC"/>
</dbReference>
<dbReference type="GO" id="GO:0005524">
    <property type="term" value="F:ATP binding"/>
    <property type="evidence" value="ECO:0007669"/>
    <property type="project" value="UniProtKB-KW"/>
</dbReference>
<comment type="catalytic activity">
    <reaction evidence="8 9">
        <text>D-gluconate + ATP = 6-phospho-D-gluconate + ADP + H(+)</text>
        <dbReference type="Rhea" id="RHEA:19433"/>
        <dbReference type="ChEBI" id="CHEBI:15378"/>
        <dbReference type="ChEBI" id="CHEBI:18391"/>
        <dbReference type="ChEBI" id="CHEBI:30616"/>
        <dbReference type="ChEBI" id="CHEBI:58759"/>
        <dbReference type="ChEBI" id="CHEBI:456216"/>
        <dbReference type="EC" id="2.7.1.12"/>
    </reaction>
</comment>
<comment type="pathway">
    <text evidence="1 9">Carbohydrate acid metabolism; D-gluconate degradation.</text>
</comment>
<dbReference type="NCBIfam" id="TIGR01313">
    <property type="entry name" value="therm_gnt_kin"/>
    <property type="match status" value="1"/>
</dbReference>
<evidence type="ECO:0000256" key="10">
    <source>
        <dbReference type="SAM" id="MobiDB-lite"/>
    </source>
</evidence>
<dbReference type="GeneID" id="55972298"/>
<dbReference type="PANTHER" id="PTHR43442">
    <property type="entry name" value="GLUCONOKINASE-RELATED"/>
    <property type="match status" value="1"/>
</dbReference>
<evidence type="ECO:0000256" key="9">
    <source>
        <dbReference type="RuleBase" id="RU363066"/>
    </source>
</evidence>
<dbReference type="Proteomes" id="UP000749293">
    <property type="component" value="Unassembled WGS sequence"/>
</dbReference>
<dbReference type="FunFam" id="3.40.50.300:FF:001607">
    <property type="entry name" value="Gluconokinase"/>
    <property type="match status" value="1"/>
</dbReference>
<dbReference type="GO" id="GO:0005975">
    <property type="term" value="P:carbohydrate metabolic process"/>
    <property type="evidence" value="ECO:0007669"/>
    <property type="project" value="InterPro"/>
</dbReference>
<dbReference type="Pfam" id="PF13671">
    <property type="entry name" value="AAA_33"/>
    <property type="match status" value="1"/>
</dbReference>
<reference evidence="11" key="1">
    <citation type="submission" date="2020-03" db="EMBL/GenBank/DDBJ databases">
        <title>Site-based positive gene gene selection in Geosmithia morbida across the United States reveals a broad range of putative effectors and factors for local host and environmental adapation.</title>
        <authorList>
            <person name="Onufrak A."/>
            <person name="Murdoch R.W."/>
            <person name="Gazis R."/>
            <person name="Huff M."/>
            <person name="Staton M."/>
            <person name="Klingeman W."/>
            <person name="Hadziabdic D."/>
        </authorList>
    </citation>
    <scope>NUCLEOTIDE SEQUENCE</scope>
    <source>
        <strain evidence="11">1262</strain>
    </source>
</reference>
<evidence type="ECO:0000256" key="7">
    <source>
        <dbReference type="ARBA" id="ARBA00022840"/>
    </source>
</evidence>
<evidence type="ECO:0000256" key="3">
    <source>
        <dbReference type="ARBA" id="ARBA00012054"/>
    </source>
</evidence>
<accession>A0A9P4YVN4</accession>
<dbReference type="PANTHER" id="PTHR43442:SF3">
    <property type="entry name" value="GLUCONOKINASE-RELATED"/>
    <property type="match status" value="1"/>
</dbReference>
<dbReference type="SUPFAM" id="SSF52540">
    <property type="entry name" value="P-loop containing nucleoside triphosphate hydrolases"/>
    <property type="match status" value="1"/>
</dbReference>
<dbReference type="CDD" id="cd02021">
    <property type="entry name" value="GntK"/>
    <property type="match status" value="1"/>
</dbReference>
<dbReference type="EMBL" id="JAANYQ010000006">
    <property type="protein sequence ID" value="KAF4123372.1"/>
    <property type="molecule type" value="Genomic_DNA"/>
</dbReference>
<keyword evidence="5 9" id="KW-0547">Nucleotide-binding</keyword>
<organism evidence="11 12">
    <name type="scientific">Geosmithia morbida</name>
    <dbReference type="NCBI Taxonomy" id="1094350"/>
    <lineage>
        <taxon>Eukaryota</taxon>
        <taxon>Fungi</taxon>
        <taxon>Dikarya</taxon>
        <taxon>Ascomycota</taxon>
        <taxon>Pezizomycotina</taxon>
        <taxon>Sordariomycetes</taxon>
        <taxon>Hypocreomycetidae</taxon>
        <taxon>Hypocreales</taxon>
        <taxon>Bionectriaceae</taxon>
        <taxon>Geosmithia</taxon>
    </lineage>
</organism>
<dbReference type="GO" id="GO:0005737">
    <property type="term" value="C:cytoplasm"/>
    <property type="evidence" value="ECO:0007669"/>
    <property type="project" value="TreeGrafter"/>
</dbReference>
<evidence type="ECO:0000256" key="6">
    <source>
        <dbReference type="ARBA" id="ARBA00022777"/>
    </source>
</evidence>
<sequence length="235" mass="26049">MLSYDAAMPTNKGHNMPSPPESLQDGLTNASPAKDMVLPPNTSHSSPHAYKHHHIWLVTGPAGCGKTTVASHLAKTLDLPYVEGDSYHPPANIEKMANGIPLTDADRWDWLTVLRDESISRIDAGADGVILTCSALKRKYRDVIRVASYYNPNLLIHFIYLDATEDLLLQRVGARQGHYMGANMVHSQMDTLERPSADERDVSKVDVSQSMEKVKQDALNYVVKAMAEDEAEIRQ</sequence>
<gene>
    <name evidence="11" type="ORF">GMORB2_6073</name>
</gene>
<evidence type="ECO:0000313" key="12">
    <source>
        <dbReference type="Proteomes" id="UP000749293"/>
    </source>
</evidence>
<keyword evidence="6 9" id="KW-0418">Kinase</keyword>
<name>A0A9P4YVN4_9HYPO</name>
<evidence type="ECO:0000256" key="4">
    <source>
        <dbReference type="ARBA" id="ARBA00022679"/>
    </source>
</evidence>
<keyword evidence="4 9" id="KW-0808">Transferase</keyword>
<protein>
    <recommendedName>
        <fullName evidence="3 9">Gluconokinase</fullName>
        <ecNumber evidence="3 9">2.7.1.12</ecNumber>
    </recommendedName>
</protein>
<dbReference type="EC" id="2.7.1.12" evidence="3 9"/>
<keyword evidence="12" id="KW-1185">Reference proteome</keyword>
<feature type="region of interest" description="Disordered" evidence="10">
    <location>
        <begin position="1"/>
        <end position="46"/>
    </location>
</feature>
<comment type="similarity">
    <text evidence="2 9">Belongs to the gluconokinase GntK/GntV family.</text>
</comment>
<keyword evidence="7 9" id="KW-0067">ATP-binding</keyword>
<dbReference type="AlphaFoldDB" id="A0A9P4YVN4"/>
<dbReference type="OrthoDB" id="275177at2759"/>
<dbReference type="RefSeq" id="XP_035322024.1">
    <property type="nucleotide sequence ID" value="XM_035468043.1"/>
</dbReference>
<proteinExistence type="inferred from homology"/>
<evidence type="ECO:0000256" key="8">
    <source>
        <dbReference type="ARBA" id="ARBA00048090"/>
    </source>
</evidence>
<evidence type="ECO:0000256" key="5">
    <source>
        <dbReference type="ARBA" id="ARBA00022741"/>
    </source>
</evidence>
<evidence type="ECO:0000256" key="1">
    <source>
        <dbReference type="ARBA" id="ARBA00004875"/>
    </source>
</evidence>